<name>A0AC35TQL7_9BILA</name>
<reference evidence="2" key="1">
    <citation type="submission" date="2016-11" db="UniProtKB">
        <authorList>
            <consortium name="WormBaseParasite"/>
        </authorList>
    </citation>
    <scope>IDENTIFICATION</scope>
    <source>
        <strain evidence="2">KR3021</strain>
    </source>
</reference>
<organism evidence="1 2">
    <name type="scientific">Rhabditophanes sp. KR3021</name>
    <dbReference type="NCBI Taxonomy" id="114890"/>
    <lineage>
        <taxon>Eukaryota</taxon>
        <taxon>Metazoa</taxon>
        <taxon>Ecdysozoa</taxon>
        <taxon>Nematoda</taxon>
        <taxon>Chromadorea</taxon>
        <taxon>Rhabditida</taxon>
        <taxon>Tylenchina</taxon>
        <taxon>Panagrolaimomorpha</taxon>
        <taxon>Strongyloidoidea</taxon>
        <taxon>Alloionematidae</taxon>
        <taxon>Rhabditophanes</taxon>
    </lineage>
</organism>
<protein>
    <submittedName>
        <fullName evidence="2">DNA replication complex GINS protein PSF3</fullName>
    </submittedName>
</protein>
<evidence type="ECO:0000313" key="2">
    <source>
        <dbReference type="WBParaSite" id="RSKR_0000337400.1"/>
    </source>
</evidence>
<sequence>MNDQLNLPTKPRVVAHDYLDLESCLAIAQVYNCHVSSHAPQDAFTVLGITLPIHDDDDTDMEEDKGFDILVPLYAIEPLNKYVNFYLPDWLTSFALETYQANPDILCLYLIERYFYTVGLYFANISQREEGEKMIKILIYLYTYRLKKFITFAQNSEENHPQQLTWHEKVLFDKVRTSAKAFNDWWKNAKPGSRRRKYPGE</sequence>
<dbReference type="Proteomes" id="UP000095286">
    <property type="component" value="Unplaced"/>
</dbReference>
<accession>A0AC35TQL7</accession>
<dbReference type="WBParaSite" id="RSKR_0000337400.1">
    <property type="protein sequence ID" value="RSKR_0000337400.1"/>
    <property type="gene ID" value="RSKR_0000337400"/>
</dbReference>
<proteinExistence type="predicted"/>
<evidence type="ECO:0000313" key="1">
    <source>
        <dbReference type="Proteomes" id="UP000095286"/>
    </source>
</evidence>